<organism evidence="3">
    <name type="scientific">Fagus sylvatica</name>
    <name type="common">Beechnut</name>
    <dbReference type="NCBI Taxonomy" id="28930"/>
    <lineage>
        <taxon>Eukaryota</taxon>
        <taxon>Viridiplantae</taxon>
        <taxon>Streptophyta</taxon>
        <taxon>Embryophyta</taxon>
        <taxon>Tracheophyta</taxon>
        <taxon>Spermatophyta</taxon>
        <taxon>Magnoliopsida</taxon>
        <taxon>eudicotyledons</taxon>
        <taxon>Gunneridae</taxon>
        <taxon>Pentapetalae</taxon>
        <taxon>rosids</taxon>
        <taxon>fabids</taxon>
        <taxon>Fagales</taxon>
        <taxon>Fagaceae</taxon>
        <taxon>Fagus</taxon>
    </lineage>
</organism>
<dbReference type="Pfam" id="PF07734">
    <property type="entry name" value="FBA_1"/>
    <property type="match status" value="1"/>
</dbReference>
<dbReference type="InterPro" id="IPR026960">
    <property type="entry name" value="RVT-Znf"/>
</dbReference>
<evidence type="ECO:0000259" key="2">
    <source>
        <dbReference type="PROSITE" id="PS50181"/>
    </source>
</evidence>
<feature type="domain" description="F-box" evidence="2">
    <location>
        <begin position="6"/>
        <end position="53"/>
    </location>
</feature>
<dbReference type="InterPro" id="IPR017451">
    <property type="entry name" value="F-box-assoc_interact_dom"/>
</dbReference>
<feature type="region of interest" description="Disordered" evidence="1">
    <location>
        <begin position="471"/>
        <end position="493"/>
    </location>
</feature>
<dbReference type="SMART" id="SM00256">
    <property type="entry name" value="FBOX"/>
    <property type="match status" value="1"/>
</dbReference>
<sequence length="730" mass="82786">MSQSKQLSSEHLPYDVVFDILTRLPVKSLVRFRCVSKSWNSIITSPDFITTHMNRPKSLSNNKGYLLYVPKSEDHFNLFAQNLCIDVCNSDRTLTHISTFQVPFSAYMVGFCNGMFCLRYHRYKSYNVLYLWNPSIRKFKMLSTPHLTHPSVPVAIGLAYHSQNNDFKILGIVCARGYKAPPAKAEVYTLSTDSWKRDVISPGSIDYICPSSGLFCNGALHFIAWSGRRQFILSFDVNDEGFHEIMLPQIYDDAFLNSLAVFKGSLALFVCCRSDICYIWVMREYGVVESWTKISVPLDSVKNFFGCTDTGEHLVDIKDRGLVSYDPVSRNENNLGIQSPAWVRYTADLMENLVLLNQECYSLIGFMKNLISSRSQSSFAHLNILSHEIDLLQNRVESQASAIRTLEAGGSSDPVPDAAGGITPPANEGNPMNTTVQSKEGSSRRLNLLAPELPSHPPVHGSTTLATLRSKSGHLHSGEQITLDDDNEEDKEDSKRGRLTWDILFIRDFKDWEVDQVLAFFNFIHSRIPISVGPDSMHWKPRQHGVFDTKSFYHVLDGTQNIKFPWKAICRVKAPSRVSFFGWSAAWGKILTCDNLMCRGYTMAGWCSMCRMDGETGNHLMIHCSLASGLWHTVLHSFGVVWVFPDNIINLLYGWYNCFGKHNSSVWNLVPLCLMWTVWRERNSCVFEDIDHSQSKLTELFFGTLFDWARVWGFTSALCLADFVVSLSFS</sequence>
<dbReference type="InterPro" id="IPR036047">
    <property type="entry name" value="F-box-like_dom_sf"/>
</dbReference>
<evidence type="ECO:0000256" key="1">
    <source>
        <dbReference type="SAM" id="MobiDB-lite"/>
    </source>
</evidence>
<accession>A0A2N9GN76</accession>
<dbReference type="Pfam" id="PF00646">
    <property type="entry name" value="F-box"/>
    <property type="match status" value="1"/>
</dbReference>
<dbReference type="CDD" id="cd22157">
    <property type="entry name" value="F-box_AtFBW1-like"/>
    <property type="match status" value="1"/>
</dbReference>
<dbReference type="InterPro" id="IPR001810">
    <property type="entry name" value="F-box_dom"/>
</dbReference>
<evidence type="ECO:0000313" key="3">
    <source>
        <dbReference type="EMBL" id="SPD03906.1"/>
    </source>
</evidence>
<dbReference type="InterPro" id="IPR050796">
    <property type="entry name" value="SCF_F-box_component"/>
</dbReference>
<dbReference type="PANTHER" id="PTHR31672">
    <property type="entry name" value="BNACNNG10540D PROTEIN"/>
    <property type="match status" value="1"/>
</dbReference>
<dbReference type="NCBIfam" id="TIGR01640">
    <property type="entry name" value="F_box_assoc_1"/>
    <property type="match status" value="1"/>
</dbReference>
<feature type="compositionally biased region" description="Acidic residues" evidence="1">
    <location>
        <begin position="482"/>
        <end position="491"/>
    </location>
</feature>
<dbReference type="Pfam" id="PF13966">
    <property type="entry name" value="zf-RVT"/>
    <property type="match status" value="1"/>
</dbReference>
<feature type="region of interest" description="Disordered" evidence="1">
    <location>
        <begin position="407"/>
        <end position="444"/>
    </location>
</feature>
<dbReference type="Gene3D" id="1.20.1280.50">
    <property type="match status" value="1"/>
</dbReference>
<name>A0A2N9GN76_FAGSY</name>
<reference evidence="3" key="1">
    <citation type="submission" date="2018-02" db="EMBL/GenBank/DDBJ databases">
        <authorList>
            <person name="Cohen D.B."/>
            <person name="Kent A.D."/>
        </authorList>
    </citation>
    <scope>NUCLEOTIDE SEQUENCE</scope>
</reference>
<proteinExistence type="predicted"/>
<gene>
    <name evidence="3" type="ORF">FSB_LOCUS31788</name>
</gene>
<dbReference type="InterPro" id="IPR006527">
    <property type="entry name" value="F-box-assoc_dom_typ1"/>
</dbReference>
<dbReference type="EMBL" id="OIVN01002468">
    <property type="protein sequence ID" value="SPD03906.1"/>
    <property type="molecule type" value="Genomic_DNA"/>
</dbReference>
<dbReference type="PROSITE" id="PS50181">
    <property type="entry name" value="FBOX"/>
    <property type="match status" value="1"/>
</dbReference>
<dbReference type="AlphaFoldDB" id="A0A2N9GN76"/>
<protein>
    <recommendedName>
        <fullName evidence="2">F-box domain-containing protein</fullName>
    </recommendedName>
</protein>
<dbReference type="PANTHER" id="PTHR31672:SF13">
    <property type="entry name" value="F-BOX PROTEIN CPR30-LIKE"/>
    <property type="match status" value="1"/>
</dbReference>
<feature type="compositionally biased region" description="Polar residues" evidence="1">
    <location>
        <begin position="430"/>
        <end position="440"/>
    </location>
</feature>
<dbReference type="SUPFAM" id="SSF81383">
    <property type="entry name" value="F-box domain"/>
    <property type="match status" value="1"/>
</dbReference>